<keyword evidence="3" id="KW-0808">Transferase</keyword>
<evidence type="ECO:0000256" key="3">
    <source>
        <dbReference type="ARBA" id="ARBA00022679"/>
    </source>
</evidence>
<dbReference type="Proteomes" id="UP000504615">
    <property type="component" value="Unplaced"/>
</dbReference>
<keyword evidence="9" id="KW-1185">Reference proteome</keyword>
<accession>A0A6I9WEM0</accession>
<dbReference type="SUPFAM" id="SSF52833">
    <property type="entry name" value="Thioredoxin-like"/>
    <property type="match status" value="2"/>
</dbReference>
<dbReference type="SFLD" id="SFLDG01205">
    <property type="entry name" value="AMPS.1"/>
    <property type="match status" value="2"/>
</dbReference>
<dbReference type="InterPro" id="IPR050213">
    <property type="entry name" value="GST_superfamily"/>
</dbReference>
<dbReference type="InterPro" id="IPR004045">
    <property type="entry name" value="Glutathione_S-Trfase_N"/>
</dbReference>
<evidence type="ECO:0000259" key="7">
    <source>
        <dbReference type="PROSITE" id="PS50404"/>
    </source>
</evidence>
<feature type="transmembrane region" description="Helical" evidence="6">
    <location>
        <begin position="201"/>
        <end position="226"/>
    </location>
</feature>
<dbReference type="GO" id="GO:0004602">
    <property type="term" value="F:glutathione peroxidase activity"/>
    <property type="evidence" value="ECO:0007669"/>
    <property type="project" value="UniProtKB-ARBA"/>
</dbReference>
<dbReference type="InterPro" id="IPR040079">
    <property type="entry name" value="Glutathione_S-Trfase"/>
</dbReference>
<keyword evidence="6" id="KW-0812">Transmembrane</keyword>
<dbReference type="PROSITE" id="PS50404">
    <property type="entry name" value="GST_NTER"/>
    <property type="match status" value="2"/>
</dbReference>
<dbReference type="GO" id="GO:0006749">
    <property type="term" value="P:glutathione metabolic process"/>
    <property type="evidence" value="ECO:0007669"/>
    <property type="project" value="TreeGrafter"/>
</dbReference>
<dbReference type="KEGG" id="pbar:105427512"/>
<dbReference type="OrthoDB" id="414243at2759"/>
<evidence type="ECO:0000256" key="2">
    <source>
        <dbReference type="ARBA" id="ARBA00012452"/>
    </source>
</evidence>
<feature type="domain" description="GST C-terminal" evidence="8">
    <location>
        <begin position="356"/>
        <end position="476"/>
    </location>
</feature>
<gene>
    <name evidence="10" type="primary">LOC105427512</name>
</gene>
<name>A0A6I9WEM0_9HYME</name>
<feature type="domain" description="GST N-terminal" evidence="7">
    <location>
        <begin position="2"/>
        <end position="79"/>
    </location>
</feature>
<evidence type="ECO:0000256" key="6">
    <source>
        <dbReference type="SAM" id="Phobius"/>
    </source>
</evidence>
<evidence type="ECO:0000313" key="10">
    <source>
        <dbReference type="RefSeq" id="XP_011637573.1"/>
    </source>
</evidence>
<dbReference type="AlphaFoldDB" id="A0A6I9WEM0"/>
<comment type="catalytic activity">
    <reaction evidence="5">
        <text>RX + glutathione = an S-substituted glutathione + a halide anion + H(+)</text>
        <dbReference type="Rhea" id="RHEA:16437"/>
        <dbReference type="ChEBI" id="CHEBI:15378"/>
        <dbReference type="ChEBI" id="CHEBI:16042"/>
        <dbReference type="ChEBI" id="CHEBI:17792"/>
        <dbReference type="ChEBI" id="CHEBI:57925"/>
        <dbReference type="ChEBI" id="CHEBI:90779"/>
        <dbReference type="EC" id="2.5.1.18"/>
    </reaction>
</comment>
<evidence type="ECO:0000256" key="4">
    <source>
        <dbReference type="ARBA" id="ARBA00038317"/>
    </source>
</evidence>
<dbReference type="GO" id="GO:0004364">
    <property type="term" value="F:glutathione transferase activity"/>
    <property type="evidence" value="ECO:0007669"/>
    <property type="project" value="UniProtKB-EC"/>
</dbReference>
<dbReference type="CDD" id="cd03192">
    <property type="entry name" value="GST_C_Sigma_like"/>
    <property type="match status" value="2"/>
</dbReference>
<dbReference type="SFLD" id="SFLDG00363">
    <property type="entry name" value="AMPS_(cytGST):_Alpha-__Mu-__Pi"/>
    <property type="match status" value="2"/>
</dbReference>
<dbReference type="Gene3D" id="3.40.30.10">
    <property type="entry name" value="Glutaredoxin"/>
    <property type="match status" value="1"/>
</dbReference>
<dbReference type="CDD" id="cd03039">
    <property type="entry name" value="GST_N_Sigma_like"/>
    <property type="match status" value="2"/>
</dbReference>
<feature type="domain" description="GST C-terminal" evidence="8">
    <location>
        <begin position="81"/>
        <end position="202"/>
    </location>
</feature>
<protein>
    <recommendedName>
        <fullName evidence="2">glutathione transferase</fullName>
        <ecNumber evidence="2">2.5.1.18</ecNumber>
    </recommendedName>
</protein>
<feature type="domain" description="GST N-terminal" evidence="7">
    <location>
        <begin position="277"/>
        <end position="354"/>
    </location>
</feature>
<dbReference type="PROSITE" id="PS50405">
    <property type="entry name" value="GST_CTER"/>
    <property type="match status" value="2"/>
</dbReference>
<evidence type="ECO:0000259" key="8">
    <source>
        <dbReference type="PROSITE" id="PS50405"/>
    </source>
</evidence>
<dbReference type="Pfam" id="PF14497">
    <property type="entry name" value="GST_C_3"/>
    <property type="match status" value="2"/>
</dbReference>
<keyword evidence="6" id="KW-1133">Transmembrane helix</keyword>
<dbReference type="SFLD" id="SFLDS00019">
    <property type="entry name" value="Glutathione_Transferase_(cytos"/>
    <property type="match status" value="2"/>
</dbReference>
<comment type="subunit">
    <text evidence="1">Homodimer.</text>
</comment>
<dbReference type="Gene3D" id="1.20.1050.130">
    <property type="match status" value="1"/>
</dbReference>
<evidence type="ECO:0000256" key="5">
    <source>
        <dbReference type="ARBA" id="ARBA00047960"/>
    </source>
</evidence>
<dbReference type="PANTHER" id="PTHR11571">
    <property type="entry name" value="GLUTATHIONE S-TRANSFERASE"/>
    <property type="match status" value="1"/>
</dbReference>
<dbReference type="FunFam" id="3.40.30.10:FF:000035">
    <property type="entry name" value="hematopoietic prostaglandin D synthase"/>
    <property type="match status" value="2"/>
</dbReference>
<dbReference type="GeneID" id="105427512"/>
<reference evidence="10" key="1">
    <citation type="submission" date="2025-08" db="UniProtKB">
        <authorList>
            <consortium name="RefSeq"/>
        </authorList>
    </citation>
    <scope>IDENTIFICATION</scope>
</reference>
<dbReference type="SUPFAM" id="SSF47616">
    <property type="entry name" value="GST C-terminal domain-like"/>
    <property type="match status" value="2"/>
</dbReference>
<dbReference type="InterPro" id="IPR010987">
    <property type="entry name" value="Glutathione-S-Trfase_C-like"/>
</dbReference>
<dbReference type="RefSeq" id="XP_011637573.1">
    <property type="nucleotide sequence ID" value="XM_011639271.2"/>
</dbReference>
<dbReference type="FunFam" id="1.20.1050.10:FF:000030">
    <property type="entry name" value="Glutathione S-transferase S1"/>
    <property type="match status" value="2"/>
</dbReference>
<dbReference type="InterPro" id="IPR036282">
    <property type="entry name" value="Glutathione-S-Trfase_C_sf"/>
</dbReference>
<dbReference type="Gene3D" id="1.20.1050.10">
    <property type="match status" value="1"/>
</dbReference>
<evidence type="ECO:0000313" key="9">
    <source>
        <dbReference type="Proteomes" id="UP000504615"/>
    </source>
</evidence>
<dbReference type="Pfam" id="PF02798">
    <property type="entry name" value="GST_N"/>
    <property type="match status" value="2"/>
</dbReference>
<keyword evidence="6" id="KW-0472">Membrane</keyword>
<dbReference type="InterPro" id="IPR004046">
    <property type="entry name" value="GST_C"/>
</dbReference>
<proteinExistence type="inferred from homology"/>
<dbReference type="EC" id="2.5.1.18" evidence="2"/>
<organism evidence="9 10">
    <name type="scientific">Pogonomyrmex barbatus</name>
    <name type="common">red harvester ant</name>
    <dbReference type="NCBI Taxonomy" id="144034"/>
    <lineage>
        <taxon>Eukaryota</taxon>
        <taxon>Metazoa</taxon>
        <taxon>Ecdysozoa</taxon>
        <taxon>Arthropoda</taxon>
        <taxon>Hexapoda</taxon>
        <taxon>Insecta</taxon>
        <taxon>Pterygota</taxon>
        <taxon>Neoptera</taxon>
        <taxon>Endopterygota</taxon>
        <taxon>Hymenoptera</taxon>
        <taxon>Apocrita</taxon>
        <taxon>Aculeata</taxon>
        <taxon>Formicoidea</taxon>
        <taxon>Formicidae</taxon>
        <taxon>Myrmicinae</taxon>
        <taxon>Pogonomyrmex</taxon>
    </lineage>
</organism>
<sequence>MPSYKLIYFPITALAEPIRFLFNYAGIKFEDERLDRKDWPKLKQTMPFGQVPVLEVDGKKINQSVAICRYLAKQCDLAGKNDWESLEIDAAVDNIHDLRASIAAYYYESNEQAKKEKLKIAKEMVSYYLERLDAQVKKNDGYFVGGSLSWADFTFVSMLDYLDWMMKENIIEKYENLKQLKKKVEEIPAIKSWIEKRPKSIFLVLKILLYVIVTWLLWLLGCYIIVHVAIMQAKVTQYGVSLQQNIQSFSVRKQLHIDCQRLDFYHKSYYTNCKNMPTYKLTYFNVTGLGEPIRYLLSQCGIKFEDVRLTFEDWPKYKSNMPMGQVPVLEIDGKPYHQSKAISRFLAKKSNLYGSDEFEAMEIDAAVDSIDDLRQALSTYYWEQDTALKAKLKETAFQKLPFYLDKFEAQVKKNGGYFVGGKLSWADLLWTAYTDYLNFIVNDLNKDHPELKKLVEKVRALPNIKAYIEKRPKTQL</sequence>
<dbReference type="InterPro" id="IPR036249">
    <property type="entry name" value="Thioredoxin-like_sf"/>
</dbReference>
<dbReference type="PANTHER" id="PTHR11571:SF224">
    <property type="entry name" value="HEMATOPOIETIC PROSTAGLANDIN D SYNTHASE"/>
    <property type="match status" value="1"/>
</dbReference>
<evidence type="ECO:0000256" key="1">
    <source>
        <dbReference type="ARBA" id="ARBA00011738"/>
    </source>
</evidence>
<comment type="similarity">
    <text evidence="4">Belongs to the GST superfamily. Sigma family.</text>
</comment>